<reference evidence="2 3" key="1">
    <citation type="submission" date="2024-03" db="EMBL/GenBank/DDBJ databases">
        <title>Actinomycetospora sp. OC33-EN08, a novel actinomycete isolated from wild orchid (Aerides multiflora).</title>
        <authorList>
            <person name="Suriyachadkun C."/>
        </authorList>
    </citation>
    <scope>NUCLEOTIDE SEQUENCE [LARGE SCALE GENOMIC DNA]</scope>
    <source>
        <strain evidence="2 3">OC33-EN08</strain>
    </source>
</reference>
<keyword evidence="3" id="KW-1185">Reference proteome</keyword>
<feature type="transmembrane region" description="Helical" evidence="1">
    <location>
        <begin position="77"/>
        <end position="94"/>
    </location>
</feature>
<proteinExistence type="predicted"/>
<dbReference type="EMBL" id="JBBEGN010000011">
    <property type="protein sequence ID" value="MEJ2870115.1"/>
    <property type="molecule type" value="Genomic_DNA"/>
</dbReference>
<keyword evidence="1" id="KW-1133">Transmembrane helix</keyword>
<evidence type="ECO:0000313" key="2">
    <source>
        <dbReference type="EMBL" id="MEJ2870115.1"/>
    </source>
</evidence>
<feature type="transmembrane region" description="Helical" evidence="1">
    <location>
        <begin position="169"/>
        <end position="188"/>
    </location>
</feature>
<protein>
    <recommendedName>
        <fullName evidence="4">Integral membrane protein</fullName>
    </recommendedName>
</protein>
<name>A0ABU8MS52_9PSEU</name>
<evidence type="ECO:0000313" key="3">
    <source>
        <dbReference type="Proteomes" id="UP001385809"/>
    </source>
</evidence>
<keyword evidence="1" id="KW-0472">Membrane</keyword>
<dbReference type="Proteomes" id="UP001385809">
    <property type="component" value="Unassembled WGS sequence"/>
</dbReference>
<comment type="caution">
    <text evidence="2">The sequence shown here is derived from an EMBL/GenBank/DDBJ whole genome shotgun (WGS) entry which is preliminary data.</text>
</comment>
<keyword evidence="1" id="KW-0812">Transmembrane</keyword>
<dbReference type="RefSeq" id="WP_337696687.1">
    <property type="nucleotide sequence ID" value="NZ_JBBEGN010000011.1"/>
</dbReference>
<feature type="transmembrane region" description="Helical" evidence="1">
    <location>
        <begin position="114"/>
        <end position="133"/>
    </location>
</feature>
<feature type="transmembrane region" description="Helical" evidence="1">
    <location>
        <begin position="52"/>
        <end position="72"/>
    </location>
</feature>
<evidence type="ECO:0008006" key="4">
    <source>
        <dbReference type="Google" id="ProtNLM"/>
    </source>
</evidence>
<feature type="transmembrane region" description="Helical" evidence="1">
    <location>
        <begin position="145"/>
        <end position="163"/>
    </location>
</feature>
<gene>
    <name evidence="2" type="ORF">WCD74_20265</name>
</gene>
<sequence length="238" mass="25156">MDVVIDLAPERLVALVMLGSFLVVFVATRVVTRLIRSGRGPFRDTSVGGVHVHHLVYGIALMLLAGAGEFVYRPDGAWQIVLAVAFGAGAALTLDEFALWLRLADVYWSPEGRLSVETVLVVAVVGLLVALGADPFGFDEAGDTVAVVLTVVGTVAFAVVAALKGKVATAIVGVVLPVVAVVGAVRLARPRSVWARRRYRPGSSKDVRARARFPEGRRTRWDALVDTVGGVPRGPGPS</sequence>
<accession>A0ABU8MS52</accession>
<feature type="transmembrane region" description="Helical" evidence="1">
    <location>
        <begin position="12"/>
        <end position="32"/>
    </location>
</feature>
<organism evidence="2 3">
    <name type="scientific">Actinomycetospora aurantiaca</name>
    <dbReference type="NCBI Taxonomy" id="3129233"/>
    <lineage>
        <taxon>Bacteria</taxon>
        <taxon>Bacillati</taxon>
        <taxon>Actinomycetota</taxon>
        <taxon>Actinomycetes</taxon>
        <taxon>Pseudonocardiales</taxon>
        <taxon>Pseudonocardiaceae</taxon>
        <taxon>Actinomycetospora</taxon>
    </lineage>
</organism>
<evidence type="ECO:0000256" key="1">
    <source>
        <dbReference type="SAM" id="Phobius"/>
    </source>
</evidence>